<dbReference type="EMBL" id="QGDL01000013">
    <property type="protein sequence ID" value="PWJ23626.1"/>
    <property type="molecule type" value="Genomic_DNA"/>
</dbReference>
<keyword evidence="3" id="KW-0808">Transferase</keyword>
<evidence type="ECO:0000313" key="4">
    <source>
        <dbReference type="Proteomes" id="UP000245845"/>
    </source>
</evidence>
<keyword evidence="4" id="KW-1185">Reference proteome</keyword>
<dbReference type="PANTHER" id="PTHR48090">
    <property type="entry name" value="UNDECAPRENYL-PHOSPHATE 4-DEOXY-4-FORMAMIDO-L-ARABINOSE TRANSFERASE-RELATED"/>
    <property type="match status" value="1"/>
</dbReference>
<dbReference type="SUPFAM" id="SSF53448">
    <property type="entry name" value="Nucleotide-diphospho-sugar transferases"/>
    <property type="match status" value="1"/>
</dbReference>
<feature type="transmembrane region" description="Helical" evidence="1">
    <location>
        <begin position="237"/>
        <end position="260"/>
    </location>
</feature>
<dbReference type="PANTHER" id="PTHR48090:SF8">
    <property type="entry name" value="GLYCOSYLTRANSFERASE CSBB-RELATED"/>
    <property type="match status" value="1"/>
</dbReference>
<reference evidence="3 4" key="1">
    <citation type="submission" date="2018-05" db="EMBL/GenBank/DDBJ databases">
        <title>The Hungate 1000. A catalogue of reference genomes from the rumen microbiome.</title>
        <authorList>
            <person name="Kelly W."/>
        </authorList>
    </citation>
    <scope>NUCLEOTIDE SEQUENCE [LARGE SCALE GENOMIC DNA]</scope>
    <source>
        <strain evidence="3 4">NLAE-zl-C242</strain>
    </source>
</reference>
<dbReference type="Proteomes" id="UP000245845">
    <property type="component" value="Unassembled WGS sequence"/>
</dbReference>
<feature type="domain" description="Glycosyltransferase 2-like" evidence="2">
    <location>
        <begin position="5"/>
        <end position="169"/>
    </location>
</feature>
<dbReference type="InterPro" id="IPR001173">
    <property type="entry name" value="Glyco_trans_2-like"/>
</dbReference>
<dbReference type="InterPro" id="IPR029044">
    <property type="entry name" value="Nucleotide-diphossugar_trans"/>
</dbReference>
<protein>
    <submittedName>
        <fullName evidence="3">Glycosyltransferase involved in cell wall biosynthesis</fullName>
    </submittedName>
</protein>
<keyword evidence="1" id="KW-1133">Transmembrane helix</keyword>
<dbReference type="InterPro" id="IPR050256">
    <property type="entry name" value="Glycosyltransferase_2"/>
</dbReference>
<keyword evidence="1" id="KW-0472">Membrane</keyword>
<sequence length="310" mass="35621">MDRISIIVPCYNEEQVLLLFYEETEKAVREIETAECEFIFIDDGSRDHTPEILESLVYKDKRCKYLSFSRNFGKEAAMYAGLQHACGEYCVFMDADLQHPPSLLKEMYDVLKNEGYDCCAGFREDREGEGKVRNFLSRNFYKVINRLCDLNMSDGAGDFRMMNRAMADSILEFKEYNRYMKGIFSFIGFDTKWIPFHNVERAAGDSKWNLKSLFKYALDGIYSFSTAPVRLAGSTGILLLILGIILGITAAVRTIFFGYALNGVMLIILLILILNGIQLLFISVLGQYISKDYMETKKRPLYIIKKEKGF</sequence>
<dbReference type="CDD" id="cd04187">
    <property type="entry name" value="DPM1_like_bac"/>
    <property type="match status" value="1"/>
</dbReference>
<organism evidence="3 4">
    <name type="scientific">Faecalicatena orotica</name>
    <dbReference type="NCBI Taxonomy" id="1544"/>
    <lineage>
        <taxon>Bacteria</taxon>
        <taxon>Bacillati</taxon>
        <taxon>Bacillota</taxon>
        <taxon>Clostridia</taxon>
        <taxon>Lachnospirales</taxon>
        <taxon>Lachnospiraceae</taxon>
        <taxon>Faecalicatena</taxon>
    </lineage>
</organism>
<comment type="caution">
    <text evidence="3">The sequence shown here is derived from an EMBL/GenBank/DDBJ whole genome shotgun (WGS) entry which is preliminary data.</text>
</comment>
<keyword evidence="1" id="KW-0812">Transmembrane</keyword>
<evidence type="ECO:0000256" key="1">
    <source>
        <dbReference type="SAM" id="Phobius"/>
    </source>
</evidence>
<dbReference type="GO" id="GO:0005886">
    <property type="term" value="C:plasma membrane"/>
    <property type="evidence" value="ECO:0007669"/>
    <property type="project" value="TreeGrafter"/>
</dbReference>
<dbReference type="AlphaFoldDB" id="A0A2Y9BM86"/>
<dbReference type="OrthoDB" id="9807778at2"/>
<evidence type="ECO:0000313" key="3">
    <source>
        <dbReference type="EMBL" id="PWJ23626.1"/>
    </source>
</evidence>
<dbReference type="Gene3D" id="3.90.550.10">
    <property type="entry name" value="Spore Coat Polysaccharide Biosynthesis Protein SpsA, Chain A"/>
    <property type="match status" value="1"/>
</dbReference>
<dbReference type="RefSeq" id="WP_109732812.1">
    <property type="nucleotide sequence ID" value="NZ_BAAACK010000005.1"/>
</dbReference>
<feature type="transmembrane region" description="Helical" evidence="1">
    <location>
        <begin position="266"/>
        <end position="289"/>
    </location>
</feature>
<dbReference type="Pfam" id="PF00535">
    <property type="entry name" value="Glycos_transf_2"/>
    <property type="match status" value="1"/>
</dbReference>
<gene>
    <name evidence="3" type="ORF">A8806_11359</name>
</gene>
<accession>A0A2Y9BM86</accession>
<evidence type="ECO:0000259" key="2">
    <source>
        <dbReference type="Pfam" id="PF00535"/>
    </source>
</evidence>
<proteinExistence type="predicted"/>
<dbReference type="GO" id="GO:0016740">
    <property type="term" value="F:transferase activity"/>
    <property type="evidence" value="ECO:0007669"/>
    <property type="project" value="UniProtKB-KW"/>
</dbReference>
<name>A0A2Y9BM86_9FIRM</name>